<name>A0A371FIU1_MUCPR</name>
<evidence type="ECO:0000313" key="2">
    <source>
        <dbReference type="Proteomes" id="UP000257109"/>
    </source>
</evidence>
<dbReference type="Proteomes" id="UP000257109">
    <property type="component" value="Unassembled WGS sequence"/>
</dbReference>
<proteinExistence type="predicted"/>
<dbReference type="AlphaFoldDB" id="A0A371FIU1"/>
<protein>
    <submittedName>
        <fullName evidence="1">Uncharacterized protein</fullName>
    </submittedName>
</protein>
<reference evidence="1" key="1">
    <citation type="submission" date="2018-05" db="EMBL/GenBank/DDBJ databases">
        <title>Draft genome of Mucuna pruriens seed.</title>
        <authorList>
            <person name="Nnadi N.E."/>
            <person name="Vos R."/>
            <person name="Hasami M.H."/>
            <person name="Devisetty U.K."/>
            <person name="Aguiy J.C."/>
        </authorList>
    </citation>
    <scope>NUCLEOTIDE SEQUENCE [LARGE SCALE GENOMIC DNA]</scope>
    <source>
        <strain evidence="1">JCA_2017</strain>
    </source>
</reference>
<comment type="caution">
    <text evidence="1">The sequence shown here is derived from an EMBL/GenBank/DDBJ whole genome shotgun (WGS) entry which is preliminary data.</text>
</comment>
<gene>
    <name evidence="1" type="ORF">CR513_41511</name>
</gene>
<sequence>MIEEKEARLDLDASLVSIACYEMWKRARKKYLGTIHLTQHAKLLKKLQSTLAVFVPLTEVWYFIAPSCHGLIPTIVIREHLEYVDENPSYLVVIKKVYALGLTIHLKTIDEDKDFYKSNEDVPPKRSKPQLDLLQVFTSTLFVKEEHTFSYGRRS</sequence>
<keyword evidence="2" id="KW-1185">Reference proteome</keyword>
<dbReference type="EMBL" id="QJKJ01008922">
    <property type="protein sequence ID" value="RDX78238.1"/>
    <property type="molecule type" value="Genomic_DNA"/>
</dbReference>
<accession>A0A371FIU1</accession>
<evidence type="ECO:0000313" key="1">
    <source>
        <dbReference type="EMBL" id="RDX78238.1"/>
    </source>
</evidence>
<feature type="non-terminal residue" evidence="1">
    <location>
        <position position="1"/>
    </location>
</feature>
<organism evidence="1 2">
    <name type="scientific">Mucuna pruriens</name>
    <name type="common">Velvet bean</name>
    <name type="synonym">Dolichos pruriens</name>
    <dbReference type="NCBI Taxonomy" id="157652"/>
    <lineage>
        <taxon>Eukaryota</taxon>
        <taxon>Viridiplantae</taxon>
        <taxon>Streptophyta</taxon>
        <taxon>Embryophyta</taxon>
        <taxon>Tracheophyta</taxon>
        <taxon>Spermatophyta</taxon>
        <taxon>Magnoliopsida</taxon>
        <taxon>eudicotyledons</taxon>
        <taxon>Gunneridae</taxon>
        <taxon>Pentapetalae</taxon>
        <taxon>rosids</taxon>
        <taxon>fabids</taxon>
        <taxon>Fabales</taxon>
        <taxon>Fabaceae</taxon>
        <taxon>Papilionoideae</taxon>
        <taxon>50 kb inversion clade</taxon>
        <taxon>NPAAA clade</taxon>
        <taxon>indigoferoid/millettioid clade</taxon>
        <taxon>Phaseoleae</taxon>
        <taxon>Mucuna</taxon>
    </lineage>
</organism>